<accession>A0A1J5ISC0</accession>
<comment type="cofactor">
    <cofactor evidence="1">
        <name>thiamine diphosphate</name>
        <dbReference type="ChEBI" id="CHEBI:58937"/>
    </cofactor>
</comment>
<dbReference type="InterPro" id="IPR000399">
    <property type="entry name" value="TPP-bd_CS"/>
</dbReference>
<protein>
    <recommendedName>
        <fullName evidence="10">Acetolactate synthase</fullName>
    </recommendedName>
</protein>
<dbReference type="CDD" id="cd07035">
    <property type="entry name" value="TPP_PYR_POX_like"/>
    <property type="match status" value="1"/>
</dbReference>
<feature type="domain" description="Thiamine pyrophosphate enzyme TPP-binding" evidence="6">
    <location>
        <begin position="374"/>
        <end position="521"/>
    </location>
</feature>
<evidence type="ECO:0000259" key="5">
    <source>
        <dbReference type="Pfam" id="PF00205"/>
    </source>
</evidence>
<sequence>MGAFDELAKEPGIQHIMPRHEQGAVFSAQGLSRSTMHLSEPQTGVCMATSGPGALNLVTGIADASMDSVPLMCITGQVSTRVVGQDAFQESDFIGTTMPFAKQAYMPLHAQEIERSFHEGLHLARTGRMGPVVMDVPKNVLGSAVPFDYSFDYTGYKPHLPGYRLRLKPSAEELERAVKLINASERPVIICGHGVRLSRSGQELLKFARQIGSPIAFTLHGLSAVPSSDPLSLGMAGMHGSIQANRTIAGADLIIALGCRFDDRLTGKASEFGRQARILHVEIDASEIDKNVQAALGIQADIHHLLSALLHRDDLKARKRRDWWKVIDQYRREMARIDERDLKSGVGPNGKLLMKRVIAELSKFTRGNDLIVSDIGQHQMTTARFYQFEKENSWFTSGGVGTMGCALPMSIGVALGRPDEAIWCIVGDGGLQMNLQELGTLMQYGGNIKIILLNNGRLGMVKQLQTFGFAGRYAAVEMQNPDFGKVSEGYGISYARSEKVTEISFLFSFAKKQRGACLIEFVCDPDELILPMIPAEGSYSDMITER</sequence>
<dbReference type="STRING" id="1817892.AUK40_06270"/>
<gene>
    <name evidence="8" type="ORF">AUK40_06270</name>
</gene>
<dbReference type="PANTHER" id="PTHR18968">
    <property type="entry name" value="THIAMINE PYROPHOSPHATE ENZYMES"/>
    <property type="match status" value="1"/>
</dbReference>
<evidence type="ECO:0000256" key="2">
    <source>
        <dbReference type="ARBA" id="ARBA00007812"/>
    </source>
</evidence>
<dbReference type="Gene3D" id="3.40.50.1220">
    <property type="entry name" value="TPP-binding domain"/>
    <property type="match status" value="1"/>
</dbReference>
<evidence type="ECO:0000313" key="8">
    <source>
        <dbReference type="EMBL" id="OIP95190.1"/>
    </source>
</evidence>
<dbReference type="GO" id="GO:0003984">
    <property type="term" value="F:acetolactate synthase activity"/>
    <property type="evidence" value="ECO:0007669"/>
    <property type="project" value="TreeGrafter"/>
</dbReference>
<dbReference type="EMBL" id="MNZT01000114">
    <property type="protein sequence ID" value="OIP95190.1"/>
    <property type="molecule type" value="Genomic_DNA"/>
</dbReference>
<dbReference type="InterPro" id="IPR011766">
    <property type="entry name" value="TPP_enzyme_TPP-bd"/>
</dbReference>
<proteinExistence type="inferred from homology"/>
<dbReference type="GO" id="GO:0030976">
    <property type="term" value="F:thiamine pyrophosphate binding"/>
    <property type="evidence" value="ECO:0007669"/>
    <property type="project" value="InterPro"/>
</dbReference>
<dbReference type="SUPFAM" id="SSF52518">
    <property type="entry name" value="Thiamin diphosphate-binding fold (THDP-binding)"/>
    <property type="match status" value="2"/>
</dbReference>
<dbReference type="InterPro" id="IPR012000">
    <property type="entry name" value="Thiamin_PyroP_enz_cen_dom"/>
</dbReference>
<dbReference type="FunFam" id="3.40.50.1220:FF:000008">
    <property type="entry name" value="Acetolactate synthase"/>
    <property type="match status" value="1"/>
</dbReference>
<feature type="domain" description="Thiamine pyrophosphate enzyme central" evidence="5">
    <location>
        <begin position="174"/>
        <end position="309"/>
    </location>
</feature>
<evidence type="ECO:0000259" key="6">
    <source>
        <dbReference type="Pfam" id="PF02775"/>
    </source>
</evidence>
<comment type="similarity">
    <text evidence="2 4">Belongs to the TPP enzyme family.</text>
</comment>
<dbReference type="GO" id="GO:0009099">
    <property type="term" value="P:L-valine biosynthetic process"/>
    <property type="evidence" value="ECO:0007669"/>
    <property type="project" value="TreeGrafter"/>
</dbReference>
<dbReference type="GO" id="GO:0009097">
    <property type="term" value="P:isoleucine biosynthetic process"/>
    <property type="evidence" value="ECO:0007669"/>
    <property type="project" value="TreeGrafter"/>
</dbReference>
<evidence type="ECO:0000256" key="4">
    <source>
        <dbReference type="RuleBase" id="RU362132"/>
    </source>
</evidence>
<dbReference type="Pfam" id="PF02775">
    <property type="entry name" value="TPP_enzyme_C"/>
    <property type="match status" value="1"/>
</dbReference>
<evidence type="ECO:0000256" key="3">
    <source>
        <dbReference type="ARBA" id="ARBA00023052"/>
    </source>
</evidence>
<organism evidence="8 9">
    <name type="scientific">Candidatus Wirthbacteria bacterium CG2_30_54_11</name>
    <dbReference type="NCBI Taxonomy" id="1817892"/>
    <lineage>
        <taxon>Bacteria</taxon>
        <taxon>Candidatus Wirthbacteria</taxon>
    </lineage>
</organism>
<name>A0A1J5ISC0_9BACT</name>
<dbReference type="InterPro" id="IPR029035">
    <property type="entry name" value="DHS-like_NAD/FAD-binding_dom"/>
</dbReference>
<dbReference type="PROSITE" id="PS00187">
    <property type="entry name" value="TPP_ENZYMES"/>
    <property type="match status" value="1"/>
</dbReference>
<dbReference type="Pfam" id="PF00205">
    <property type="entry name" value="TPP_enzyme_M"/>
    <property type="match status" value="1"/>
</dbReference>
<dbReference type="InterPro" id="IPR012001">
    <property type="entry name" value="Thiamin_PyroP_enz_TPP-bd_dom"/>
</dbReference>
<dbReference type="GO" id="GO:0050660">
    <property type="term" value="F:flavin adenine dinucleotide binding"/>
    <property type="evidence" value="ECO:0007669"/>
    <property type="project" value="TreeGrafter"/>
</dbReference>
<comment type="caution">
    <text evidence="8">The sequence shown here is derived from an EMBL/GenBank/DDBJ whole genome shotgun (WGS) entry which is preliminary data.</text>
</comment>
<dbReference type="Proteomes" id="UP000183245">
    <property type="component" value="Unassembled WGS sequence"/>
</dbReference>
<dbReference type="InterPro" id="IPR045229">
    <property type="entry name" value="TPP_enz"/>
</dbReference>
<evidence type="ECO:0008006" key="10">
    <source>
        <dbReference type="Google" id="ProtNLM"/>
    </source>
</evidence>
<evidence type="ECO:0000256" key="1">
    <source>
        <dbReference type="ARBA" id="ARBA00001964"/>
    </source>
</evidence>
<dbReference type="PANTHER" id="PTHR18968:SF13">
    <property type="entry name" value="ACETOLACTATE SYNTHASE CATALYTIC SUBUNIT, MITOCHONDRIAL"/>
    <property type="match status" value="1"/>
</dbReference>
<reference evidence="8 9" key="1">
    <citation type="journal article" date="2016" name="Environ. Microbiol.">
        <title>Genomic resolution of a cold subsurface aquifer community provides metabolic insights for novel microbes adapted to high CO concentrations.</title>
        <authorList>
            <person name="Probst A.J."/>
            <person name="Castelle C.J."/>
            <person name="Singh A."/>
            <person name="Brown C.T."/>
            <person name="Anantharaman K."/>
            <person name="Sharon I."/>
            <person name="Hug L.A."/>
            <person name="Burstein D."/>
            <person name="Emerson J.B."/>
            <person name="Thomas B.C."/>
            <person name="Banfield J.F."/>
        </authorList>
    </citation>
    <scope>NUCLEOTIDE SEQUENCE [LARGE SCALE GENOMIC DNA]</scope>
    <source>
        <strain evidence="8">CG2_30_54_11</strain>
    </source>
</reference>
<keyword evidence="3 4" id="KW-0786">Thiamine pyrophosphate</keyword>
<evidence type="ECO:0000259" key="7">
    <source>
        <dbReference type="Pfam" id="PF02776"/>
    </source>
</evidence>
<dbReference type="InterPro" id="IPR029061">
    <property type="entry name" value="THDP-binding"/>
</dbReference>
<dbReference type="GO" id="GO:0005948">
    <property type="term" value="C:acetolactate synthase complex"/>
    <property type="evidence" value="ECO:0007669"/>
    <property type="project" value="TreeGrafter"/>
</dbReference>
<dbReference type="Gene3D" id="3.40.50.970">
    <property type="match status" value="2"/>
</dbReference>
<dbReference type="SUPFAM" id="SSF52467">
    <property type="entry name" value="DHS-like NAD/FAD-binding domain"/>
    <property type="match status" value="1"/>
</dbReference>
<dbReference type="GO" id="GO:0000287">
    <property type="term" value="F:magnesium ion binding"/>
    <property type="evidence" value="ECO:0007669"/>
    <property type="project" value="InterPro"/>
</dbReference>
<dbReference type="Pfam" id="PF02776">
    <property type="entry name" value="TPP_enzyme_N"/>
    <property type="match status" value="1"/>
</dbReference>
<feature type="domain" description="Thiamine pyrophosphate enzyme N-terminal TPP-binding" evidence="7">
    <location>
        <begin position="3"/>
        <end position="93"/>
    </location>
</feature>
<evidence type="ECO:0000313" key="9">
    <source>
        <dbReference type="Proteomes" id="UP000183245"/>
    </source>
</evidence>
<dbReference type="AlphaFoldDB" id="A0A1J5ISC0"/>